<name>B1C4B9_9FIRM</name>
<dbReference type="Proteomes" id="UP000004910">
    <property type="component" value="Unassembled WGS sequence"/>
</dbReference>
<accession>B1C4B9</accession>
<organism evidence="1 2">
    <name type="scientific">Thomasclavelia spiroformis DSM 1552</name>
    <dbReference type="NCBI Taxonomy" id="428126"/>
    <lineage>
        <taxon>Bacteria</taxon>
        <taxon>Bacillati</taxon>
        <taxon>Bacillota</taxon>
        <taxon>Erysipelotrichia</taxon>
        <taxon>Erysipelotrichales</taxon>
        <taxon>Coprobacillaceae</taxon>
        <taxon>Thomasclavelia</taxon>
    </lineage>
</organism>
<comment type="caution">
    <text evidence="1">The sequence shown here is derived from an EMBL/GenBank/DDBJ whole genome shotgun (WGS) entry which is preliminary data.</text>
</comment>
<reference evidence="1" key="2">
    <citation type="submission" date="2014-06" db="EMBL/GenBank/DDBJ databases">
        <title>Draft genome sequence of Clostridium spiroforme (DSM 1552).</title>
        <authorList>
            <person name="Sudarsanam P."/>
            <person name="Ley R."/>
            <person name="Guruge J."/>
            <person name="Turnbaugh P.J."/>
            <person name="Mahowald M."/>
            <person name="Liep D."/>
            <person name="Gordon J."/>
        </authorList>
    </citation>
    <scope>NUCLEOTIDE SEQUENCE</scope>
    <source>
        <strain evidence="1">DSM 1552</strain>
    </source>
</reference>
<dbReference type="EMBL" id="ABIK02000014">
    <property type="protein sequence ID" value="EDS74503.1"/>
    <property type="molecule type" value="Genomic_DNA"/>
</dbReference>
<evidence type="ECO:0000313" key="1">
    <source>
        <dbReference type="EMBL" id="EDS74503.1"/>
    </source>
</evidence>
<dbReference type="AlphaFoldDB" id="B1C4B9"/>
<reference evidence="1" key="1">
    <citation type="submission" date="2008-02" db="EMBL/GenBank/DDBJ databases">
        <authorList>
            <person name="Fulton L."/>
            <person name="Clifton S."/>
            <person name="Fulton B."/>
            <person name="Xu J."/>
            <person name="Minx P."/>
            <person name="Pepin K.H."/>
            <person name="Johnson M."/>
            <person name="Thiruvilangam P."/>
            <person name="Bhonagiri V."/>
            <person name="Nash W.E."/>
            <person name="Mardis E.R."/>
            <person name="Wilson R.K."/>
        </authorList>
    </citation>
    <scope>NUCLEOTIDE SEQUENCE [LARGE SCALE GENOMIC DNA]</scope>
    <source>
        <strain evidence="1">DSM 1552</strain>
    </source>
</reference>
<dbReference type="HOGENOM" id="CLU_068223_0_0_9"/>
<protein>
    <recommendedName>
        <fullName evidence="3">HNH endonuclease domain protein</fullName>
    </recommendedName>
</protein>
<gene>
    <name evidence="1" type="ORF">CLOSPI_02088</name>
</gene>
<evidence type="ECO:0000313" key="2">
    <source>
        <dbReference type="Proteomes" id="UP000004910"/>
    </source>
</evidence>
<evidence type="ECO:0008006" key="3">
    <source>
        <dbReference type="Google" id="ProtNLM"/>
    </source>
</evidence>
<proteinExistence type="predicted"/>
<dbReference type="eggNOG" id="ENOG502ZCMX">
    <property type="taxonomic scope" value="Bacteria"/>
</dbReference>
<sequence>MEGTAMKDVEFTNFKLNNIDKEIIEKDKIKYKKKINQVVSKARRTSKKSRCLICGGEVDSFCNSHSIPAFCLKQIANQGKVYYSNKLIDLPFIDTEKGIKNSGTFHLICQKCDNTAFQTYENPINYNDKISGKMLAEIAMKNYLKQIDKRNIELEMPKASRELGINYPIEIERLYEEVKMLDLKEYLSCFYKAKRLSQKKDNTEYYLFSRIKLDYTVPIAFQGTVALITDLDGSIINNIYNKDCKYKIANLHICIFPFESKTEILMFVENTHKRYRKFYKRFNEQPLELKLSIINYIIFLYTEDYFISKSVRDDIIKNESLRNVSLQSFNALVTSPDINLIEEAKKIFDLNNHDTIPNILSIEFAIKNDNAK</sequence>
<keyword evidence="2" id="KW-1185">Reference proteome</keyword>